<evidence type="ECO:0000256" key="4">
    <source>
        <dbReference type="ARBA" id="ARBA00022842"/>
    </source>
</evidence>
<dbReference type="Gene3D" id="3.40.50.1000">
    <property type="entry name" value="HAD superfamily/HAD-like"/>
    <property type="match status" value="1"/>
</dbReference>
<proteinExistence type="inferred from homology"/>
<dbReference type="InterPro" id="IPR023198">
    <property type="entry name" value="PGP-like_dom2"/>
</dbReference>
<evidence type="ECO:0000256" key="5">
    <source>
        <dbReference type="ARBA" id="ARBA00023277"/>
    </source>
</evidence>
<evidence type="ECO:0000313" key="7">
    <source>
        <dbReference type="Proteomes" id="UP000289996"/>
    </source>
</evidence>
<evidence type="ECO:0000313" key="6">
    <source>
        <dbReference type="EMBL" id="VDG28141.1"/>
    </source>
</evidence>
<dbReference type="EMBL" id="UYIG01000090">
    <property type="protein sequence ID" value="VDG28141.1"/>
    <property type="molecule type" value="Genomic_DNA"/>
</dbReference>
<name>A0A660DYH3_9LACO</name>
<dbReference type="PANTHER" id="PTHR46193">
    <property type="entry name" value="6-PHOSPHOGLUCONATE PHOSPHATASE"/>
    <property type="match status" value="1"/>
</dbReference>
<dbReference type="InterPro" id="IPR051600">
    <property type="entry name" value="Beta-PGM-like"/>
</dbReference>
<protein>
    <submittedName>
        <fullName evidence="6">Beta-phosphoglucomutase [Lactobacillus ginsenosidimutans]</fullName>
    </submittedName>
</protein>
<dbReference type="InterPro" id="IPR023214">
    <property type="entry name" value="HAD_sf"/>
</dbReference>
<dbReference type="Pfam" id="PF00702">
    <property type="entry name" value="Hydrolase"/>
    <property type="match status" value="1"/>
</dbReference>
<reference evidence="6 7" key="1">
    <citation type="submission" date="2018-11" db="EMBL/GenBank/DDBJ databases">
        <authorList>
            <person name="Wuyts S."/>
        </authorList>
    </citation>
    <scope>NUCLEOTIDE SEQUENCE [LARGE SCALE GENOMIC DNA]</scope>
    <source>
        <strain evidence="6">Lactobacillus mudanjiangensis AMBF249</strain>
    </source>
</reference>
<comment type="similarity">
    <text evidence="2">Belongs to the HAD-like hydrolase superfamily. CbbY/CbbZ/Gph/YieH family.</text>
</comment>
<dbReference type="Proteomes" id="UP000289996">
    <property type="component" value="Unassembled WGS sequence"/>
</dbReference>
<keyword evidence="4" id="KW-0460">Magnesium</keyword>
<evidence type="ECO:0000256" key="1">
    <source>
        <dbReference type="ARBA" id="ARBA00001946"/>
    </source>
</evidence>
<comment type="cofactor">
    <cofactor evidence="1">
        <name>Mg(2+)</name>
        <dbReference type="ChEBI" id="CHEBI:18420"/>
    </cofactor>
</comment>
<evidence type="ECO:0000256" key="3">
    <source>
        <dbReference type="ARBA" id="ARBA00022723"/>
    </source>
</evidence>
<dbReference type="AlphaFoldDB" id="A0A660DYH3"/>
<dbReference type="Gene3D" id="1.10.150.240">
    <property type="entry name" value="Putative phosphatase, domain 2"/>
    <property type="match status" value="1"/>
</dbReference>
<gene>
    <name evidence="6" type="ORF">MUDAN_MDHGFNIF_02872</name>
</gene>
<sequence length="225" mass="25254">MMITHYIFDFNGTMIFDSELQRQAWSKMLAQTFNHQMTETDFQTQIAGRNNSYTFDHYANQPLSADETADLSARKEQIYRDICLQRPDKFRLVPGLTEFLDQVKTAGYSMNIATASEKVNVDFFFDQLGLNRWFDHDKVVINDGGLPGKPAPDMFLAALANVQGDPTTTAIFEDSPSGIQAANQAQVAKTVLVVEPNAPTPMMPKTSHIDDQISTYQGLFARLSQ</sequence>
<dbReference type="NCBIfam" id="TIGR01509">
    <property type="entry name" value="HAD-SF-IA-v3"/>
    <property type="match status" value="1"/>
</dbReference>
<dbReference type="InterPro" id="IPR036412">
    <property type="entry name" value="HAD-like_sf"/>
</dbReference>
<dbReference type="GO" id="GO:0046872">
    <property type="term" value="F:metal ion binding"/>
    <property type="evidence" value="ECO:0007669"/>
    <property type="project" value="UniProtKB-KW"/>
</dbReference>
<dbReference type="OrthoDB" id="9797743at2"/>
<dbReference type="InterPro" id="IPR006439">
    <property type="entry name" value="HAD-SF_hydro_IA"/>
</dbReference>
<dbReference type="SFLD" id="SFLDS00003">
    <property type="entry name" value="Haloacid_Dehalogenase"/>
    <property type="match status" value="1"/>
</dbReference>
<dbReference type="SUPFAM" id="SSF56784">
    <property type="entry name" value="HAD-like"/>
    <property type="match status" value="1"/>
</dbReference>
<dbReference type="CDD" id="cd07505">
    <property type="entry name" value="HAD_BPGM-like"/>
    <property type="match status" value="1"/>
</dbReference>
<evidence type="ECO:0000256" key="2">
    <source>
        <dbReference type="ARBA" id="ARBA00006171"/>
    </source>
</evidence>
<organism evidence="6 7">
    <name type="scientific">Lactiplantibacillus mudanjiangensis</name>
    <dbReference type="NCBI Taxonomy" id="1296538"/>
    <lineage>
        <taxon>Bacteria</taxon>
        <taxon>Bacillati</taxon>
        <taxon>Bacillota</taxon>
        <taxon>Bacilli</taxon>
        <taxon>Lactobacillales</taxon>
        <taxon>Lactobacillaceae</taxon>
        <taxon>Lactiplantibacillus</taxon>
    </lineage>
</organism>
<keyword evidence="5" id="KW-0119">Carbohydrate metabolism</keyword>
<dbReference type="SFLD" id="SFLDG01129">
    <property type="entry name" value="C1.5:_HAD__Beta-PGM__Phosphata"/>
    <property type="match status" value="1"/>
</dbReference>
<keyword evidence="7" id="KW-1185">Reference proteome</keyword>
<dbReference type="GO" id="GO:0003824">
    <property type="term" value="F:catalytic activity"/>
    <property type="evidence" value="ECO:0007669"/>
    <property type="project" value="UniProtKB-ARBA"/>
</dbReference>
<dbReference type="PANTHER" id="PTHR46193:SF18">
    <property type="entry name" value="HEXITOL PHOSPHATASE B"/>
    <property type="match status" value="1"/>
</dbReference>
<accession>A0A660DYH3</accession>
<keyword evidence="3" id="KW-0479">Metal-binding</keyword>